<dbReference type="SUPFAM" id="SSF56645">
    <property type="entry name" value="Acyl-CoA dehydrogenase NM domain-like"/>
    <property type="match status" value="1"/>
</dbReference>
<comment type="similarity">
    <text evidence="2 6">Belongs to the acyl-CoA dehydrogenase family.</text>
</comment>
<dbReference type="Pfam" id="PF02770">
    <property type="entry name" value="Acyl-CoA_dh_M"/>
    <property type="match status" value="1"/>
</dbReference>
<reference evidence="10 11" key="1">
    <citation type="submission" date="2022-11" db="EMBL/GenBank/DDBJ databases">
        <title>Genome Sequencing of Nocardia sp. ON39_IFM12276 and assembly.</title>
        <authorList>
            <person name="Shimojima M."/>
            <person name="Toyokawa M."/>
            <person name="Uesaka K."/>
        </authorList>
    </citation>
    <scope>NUCLEOTIDE SEQUENCE [LARGE SCALE GENOMIC DNA]</scope>
    <source>
        <strain evidence="10 11">IFM 12276</strain>
    </source>
</reference>
<evidence type="ECO:0000259" key="7">
    <source>
        <dbReference type="Pfam" id="PF00441"/>
    </source>
</evidence>
<evidence type="ECO:0000256" key="2">
    <source>
        <dbReference type="ARBA" id="ARBA00009347"/>
    </source>
</evidence>
<dbReference type="InterPro" id="IPR046373">
    <property type="entry name" value="Acyl-CoA_Oxase/DH_mid-dom_sf"/>
</dbReference>
<dbReference type="Pfam" id="PF00441">
    <property type="entry name" value="Acyl-CoA_dh_1"/>
    <property type="match status" value="1"/>
</dbReference>
<dbReference type="PANTHER" id="PTHR43292">
    <property type="entry name" value="ACYL-COA DEHYDROGENASE"/>
    <property type="match status" value="1"/>
</dbReference>
<evidence type="ECO:0000256" key="5">
    <source>
        <dbReference type="ARBA" id="ARBA00023002"/>
    </source>
</evidence>
<feature type="domain" description="Acyl-CoA dehydrogenase/oxidase N-terminal" evidence="9">
    <location>
        <begin position="9"/>
        <end position="120"/>
    </location>
</feature>
<comment type="cofactor">
    <cofactor evidence="1 6">
        <name>FAD</name>
        <dbReference type="ChEBI" id="CHEBI:57692"/>
    </cofactor>
</comment>
<evidence type="ECO:0000313" key="10">
    <source>
        <dbReference type="EMBL" id="BDT97156.1"/>
    </source>
</evidence>
<evidence type="ECO:0000259" key="8">
    <source>
        <dbReference type="Pfam" id="PF02770"/>
    </source>
</evidence>
<dbReference type="InterPro" id="IPR013786">
    <property type="entry name" value="AcylCoA_DH/ox_N"/>
</dbReference>
<dbReference type="Pfam" id="PF02771">
    <property type="entry name" value="Acyl-CoA_dh_N"/>
    <property type="match status" value="1"/>
</dbReference>
<evidence type="ECO:0000256" key="3">
    <source>
        <dbReference type="ARBA" id="ARBA00022630"/>
    </source>
</evidence>
<dbReference type="Proteomes" id="UP001317870">
    <property type="component" value="Chromosome"/>
</dbReference>
<evidence type="ECO:0000256" key="6">
    <source>
        <dbReference type="RuleBase" id="RU362125"/>
    </source>
</evidence>
<keyword evidence="5 6" id="KW-0560">Oxidoreductase</keyword>
<sequence>MDLDLDQATQEFQREVREFLAANKPAKPLPSMDTKAGFEAHRAWERTLADARLSVVAWPEEFGGRNASLLEWVLFEQEYYAAGAPGRVSQNGIFLLAPTLFEHGTPEQLERIMPRMARGDDIWAQAWSEPEAGSDLAGIRSTARRTSGGWLLSGQKTWSSRAAFADWAFGLFRSDPEAERHKGLTYVMFPLTADGVSVRPIPQLDGEPGFAEIFLDDVFVPDRDVIGAPGEGWRVAMSTSSNERGLSLRSPGRFSATAQRLIDLWRETGGEDNTAQRDAVVDAWIGSEAYRLHTFGTVTRLNEGGKLGAESSITKVFWSELDIAMHETALEVLGAAAERSGPWTDGYLFALSGPIYAGTNEIQRNIIAERLLGLPRGSSR</sequence>
<dbReference type="Gene3D" id="1.20.140.10">
    <property type="entry name" value="Butyryl-CoA Dehydrogenase, subunit A, domain 3"/>
    <property type="match status" value="1"/>
</dbReference>
<dbReference type="EMBL" id="AP026978">
    <property type="protein sequence ID" value="BDT97156.1"/>
    <property type="molecule type" value="Genomic_DNA"/>
</dbReference>
<evidence type="ECO:0000256" key="4">
    <source>
        <dbReference type="ARBA" id="ARBA00022827"/>
    </source>
</evidence>
<dbReference type="RefSeq" id="WP_281877093.1">
    <property type="nucleotide sequence ID" value="NZ_AP026978.1"/>
</dbReference>
<dbReference type="InterPro" id="IPR036250">
    <property type="entry name" value="AcylCo_DH-like_C"/>
</dbReference>
<dbReference type="Gene3D" id="1.10.540.10">
    <property type="entry name" value="Acyl-CoA dehydrogenase/oxidase, N-terminal domain"/>
    <property type="match status" value="1"/>
</dbReference>
<keyword evidence="3 6" id="KW-0285">Flavoprotein</keyword>
<name>A0ABM8CQT2_9NOCA</name>
<evidence type="ECO:0000256" key="1">
    <source>
        <dbReference type="ARBA" id="ARBA00001974"/>
    </source>
</evidence>
<dbReference type="SUPFAM" id="SSF47203">
    <property type="entry name" value="Acyl-CoA dehydrogenase C-terminal domain-like"/>
    <property type="match status" value="1"/>
</dbReference>
<feature type="domain" description="Acyl-CoA oxidase/dehydrogenase middle" evidence="8">
    <location>
        <begin position="124"/>
        <end position="218"/>
    </location>
</feature>
<feature type="domain" description="Acyl-CoA dehydrogenase/oxidase C-terminal" evidence="7">
    <location>
        <begin position="230"/>
        <end position="372"/>
    </location>
</feature>
<dbReference type="InterPro" id="IPR009075">
    <property type="entry name" value="AcylCo_DH/oxidase_C"/>
</dbReference>
<dbReference type="PANTHER" id="PTHR43292:SF3">
    <property type="entry name" value="ACYL-COA DEHYDROGENASE FADE29"/>
    <property type="match status" value="1"/>
</dbReference>
<protein>
    <submittedName>
        <fullName evidence="10">Acyl-CoA dehydrogenase FadE</fullName>
    </submittedName>
</protein>
<dbReference type="InterPro" id="IPR052161">
    <property type="entry name" value="Mycobact_Acyl-CoA_DH"/>
</dbReference>
<keyword evidence="11" id="KW-1185">Reference proteome</keyword>
<accession>A0ABM8CQT2</accession>
<dbReference type="InterPro" id="IPR009100">
    <property type="entry name" value="AcylCoA_DH/oxidase_NM_dom_sf"/>
</dbReference>
<proteinExistence type="inferred from homology"/>
<dbReference type="Gene3D" id="2.40.110.10">
    <property type="entry name" value="Butyryl-CoA Dehydrogenase, subunit A, domain 2"/>
    <property type="match status" value="1"/>
</dbReference>
<evidence type="ECO:0000259" key="9">
    <source>
        <dbReference type="Pfam" id="PF02771"/>
    </source>
</evidence>
<keyword evidence="4 6" id="KW-0274">FAD</keyword>
<dbReference type="InterPro" id="IPR006091">
    <property type="entry name" value="Acyl-CoA_Oxase/DH_mid-dom"/>
</dbReference>
<dbReference type="InterPro" id="IPR037069">
    <property type="entry name" value="AcylCoA_DH/ox_N_sf"/>
</dbReference>
<organism evidence="10 11">
    <name type="scientific">Nocardia sputorum</name>
    <dbReference type="NCBI Taxonomy" id="2984338"/>
    <lineage>
        <taxon>Bacteria</taxon>
        <taxon>Bacillati</taxon>
        <taxon>Actinomycetota</taxon>
        <taxon>Actinomycetes</taxon>
        <taxon>Mycobacteriales</taxon>
        <taxon>Nocardiaceae</taxon>
        <taxon>Nocardia</taxon>
    </lineage>
</organism>
<evidence type="ECO:0000313" key="11">
    <source>
        <dbReference type="Proteomes" id="UP001317870"/>
    </source>
</evidence>
<gene>
    <name evidence="10" type="ORF">IFM12276_01850</name>
</gene>